<dbReference type="OrthoDB" id="4582561at2759"/>
<protein>
    <submittedName>
        <fullName evidence="2">Uncharacterized protein</fullName>
    </submittedName>
</protein>
<evidence type="ECO:0000256" key="1">
    <source>
        <dbReference type="SAM" id="Phobius"/>
    </source>
</evidence>
<dbReference type="RefSeq" id="XP_033687235.1">
    <property type="nucleotide sequence ID" value="XM_033828442.1"/>
</dbReference>
<keyword evidence="1" id="KW-0812">Transmembrane</keyword>
<evidence type="ECO:0000313" key="2">
    <source>
        <dbReference type="EMBL" id="KAF2252231.1"/>
    </source>
</evidence>
<dbReference type="GeneID" id="54581772"/>
<feature type="transmembrane region" description="Helical" evidence="1">
    <location>
        <begin position="284"/>
        <end position="306"/>
    </location>
</feature>
<accession>A0A6A6IP42</accession>
<feature type="transmembrane region" description="Helical" evidence="1">
    <location>
        <begin position="254"/>
        <end position="272"/>
    </location>
</feature>
<dbReference type="EMBL" id="ML987192">
    <property type="protein sequence ID" value="KAF2252231.1"/>
    <property type="molecule type" value="Genomic_DNA"/>
</dbReference>
<evidence type="ECO:0000313" key="3">
    <source>
        <dbReference type="Proteomes" id="UP000800094"/>
    </source>
</evidence>
<reference evidence="2" key="1">
    <citation type="journal article" date="2020" name="Stud. Mycol.">
        <title>101 Dothideomycetes genomes: a test case for predicting lifestyles and emergence of pathogens.</title>
        <authorList>
            <person name="Haridas S."/>
            <person name="Albert R."/>
            <person name="Binder M."/>
            <person name="Bloem J."/>
            <person name="Labutti K."/>
            <person name="Salamov A."/>
            <person name="Andreopoulos B."/>
            <person name="Baker S."/>
            <person name="Barry K."/>
            <person name="Bills G."/>
            <person name="Bluhm B."/>
            <person name="Cannon C."/>
            <person name="Castanera R."/>
            <person name="Culley D."/>
            <person name="Daum C."/>
            <person name="Ezra D."/>
            <person name="Gonzalez J."/>
            <person name="Henrissat B."/>
            <person name="Kuo A."/>
            <person name="Liang C."/>
            <person name="Lipzen A."/>
            <person name="Lutzoni F."/>
            <person name="Magnuson J."/>
            <person name="Mondo S."/>
            <person name="Nolan M."/>
            <person name="Ohm R."/>
            <person name="Pangilinan J."/>
            <person name="Park H.-J."/>
            <person name="Ramirez L."/>
            <person name="Alfaro M."/>
            <person name="Sun H."/>
            <person name="Tritt A."/>
            <person name="Yoshinaga Y."/>
            <person name="Zwiers L.-H."/>
            <person name="Turgeon B."/>
            <person name="Goodwin S."/>
            <person name="Spatafora J."/>
            <person name="Crous P."/>
            <person name="Grigoriev I."/>
        </authorList>
    </citation>
    <scope>NUCLEOTIDE SEQUENCE</scope>
    <source>
        <strain evidence="2">CBS 122368</strain>
    </source>
</reference>
<feature type="transmembrane region" description="Helical" evidence="1">
    <location>
        <begin position="221"/>
        <end position="242"/>
    </location>
</feature>
<dbReference type="AlphaFoldDB" id="A0A6A6IP42"/>
<gene>
    <name evidence="2" type="ORF">BU26DRAFT_516899</name>
</gene>
<keyword evidence="1" id="KW-0472">Membrane</keyword>
<feature type="transmembrane region" description="Helical" evidence="1">
    <location>
        <begin position="363"/>
        <end position="384"/>
    </location>
</feature>
<organism evidence="2 3">
    <name type="scientific">Trematosphaeria pertusa</name>
    <dbReference type="NCBI Taxonomy" id="390896"/>
    <lineage>
        <taxon>Eukaryota</taxon>
        <taxon>Fungi</taxon>
        <taxon>Dikarya</taxon>
        <taxon>Ascomycota</taxon>
        <taxon>Pezizomycotina</taxon>
        <taxon>Dothideomycetes</taxon>
        <taxon>Pleosporomycetidae</taxon>
        <taxon>Pleosporales</taxon>
        <taxon>Massarineae</taxon>
        <taxon>Trematosphaeriaceae</taxon>
        <taxon>Trematosphaeria</taxon>
    </lineage>
</organism>
<proteinExistence type="predicted"/>
<keyword evidence="1" id="KW-1133">Transmembrane helix</keyword>
<name>A0A6A6IP42_9PLEO</name>
<feature type="transmembrane region" description="Helical" evidence="1">
    <location>
        <begin position="326"/>
        <end position="351"/>
    </location>
</feature>
<keyword evidence="3" id="KW-1185">Reference proteome</keyword>
<dbReference type="Proteomes" id="UP000800094">
    <property type="component" value="Unassembled WGS sequence"/>
</dbReference>
<sequence length="465" mass="52118">MEFPTLLSWPLPLDQTLSTYFDVEWELSCNASALWTPPPLSALDFSKNCTAVVDFMYSMFTNPYNAPNIVRYVRGALPSAIRWQPTSGQIMDWFMCSQGNAWYHRRGELFDRLVSIPFSACQSDVCALVDWSGDADIAGAGMLSVYITEASLVTAFVIVVGIDQYNSRSTSSSSASTVKLKLSKYREKQSEKKQPAPQHRNTSLPLPRLIVDGFIKSIDTFLDAVIIFALSIASAFLAGVAYGTNYSQGQSSLASMFTTFPALIIMRLSLLYDPSWSNRTYRYYLTTLLISSEVVAAILSIMRYSYDPNKESGSVKLLCQLPVQYRMHFGLSIAFLLCLVGALVHLVRVFANSKRLRRLDFRMEIGVMVATMCMMWAYLGIFAAKRIASTRRSSIDNEWGFGQSLALFTWAAPIITIVEPLRAEFYKYVRIVLKAFIGIPVATNLSKEDSHSDVEDEEAFCRNPS</sequence>
<feature type="transmembrane region" description="Helical" evidence="1">
    <location>
        <begin position="404"/>
        <end position="421"/>
    </location>
</feature>